<reference evidence="3" key="1">
    <citation type="journal article" date="2019" name="Int. J. Syst. Evol. Microbiol.">
        <title>The Global Catalogue of Microorganisms (GCM) 10K type strain sequencing project: providing services to taxonomists for standard genome sequencing and annotation.</title>
        <authorList>
            <consortium name="The Broad Institute Genomics Platform"/>
            <consortium name="The Broad Institute Genome Sequencing Center for Infectious Disease"/>
            <person name="Wu L."/>
            <person name="Ma J."/>
        </authorList>
    </citation>
    <scope>NUCLEOTIDE SEQUENCE [LARGE SCALE GENOMIC DNA]</scope>
    <source>
        <strain evidence="3">JCM 18410</strain>
    </source>
</reference>
<feature type="transmembrane region" description="Helical" evidence="1">
    <location>
        <begin position="59"/>
        <end position="77"/>
    </location>
</feature>
<keyword evidence="1" id="KW-0812">Transmembrane</keyword>
<dbReference type="Proteomes" id="UP001500124">
    <property type="component" value="Unassembled WGS sequence"/>
</dbReference>
<protein>
    <submittedName>
        <fullName evidence="2">Uncharacterized protein</fullName>
    </submittedName>
</protein>
<keyword evidence="3" id="KW-1185">Reference proteome</keyword>
<gene>
    <name evidence="2" type="ORF">GCM10023336_64710</name>
</gene>
<accession>A0ABP9LG18</accession>
<evidence type="ECO:0000313" key="3">
    <source>
        <dbReference type="Proteomes" id="UP001500124"/>
    </source>
</evidence>
<dbReference type="EMBL" id="BAABKC010000112">
    <property type="protein sequence ID" value="GAA5075471.1"/>
    <property type="molecule type" value="Genomic_DNA"/>
</dbReference>
<comment type="caution">
    <text evidence="2">The sequence shown here is derived from an EMBL/GenBank/DDBJ whole genome shotgun (WGS) entry which is preliminary data.</text>
</comment>
<sequence length="82" mass="8550">MDREPGGTWDFMTTEGMSQGGLADAIGSVSGLADADGTRAGARAPSEVLAVMYDGALRGWWFGVVVIALFVVCAIAWKARGK</sequence>
<evidence type="ECO:0000256" key="1">
    <source>
        <dbReference type="SAM" id="Phobius"/>
    </source>
</evidence>
<evidence type="ECO:0000313" key="2">
    <source>
        <dbReference type="EMBL" id="GAA5075471.1"/>
    </source>
</evidence>
<organism evidence="2 3">
    <name type="scientific">Streptomyces similanensis</name>
    <dbReference type="NCBI Taxonomy" id="1274988"/>
    <lineage>
        <taxon>Bacteria</taxon>
        <taxon>Bacillati</taxon>
        <taxon>Actinomycetota</taxon>
        <taxon>Actinomycetes</taxon>
        <taxon>Kitasatosporales</taxon>
        <taxon>Streptomycetaceae</taxon>
        <taxon>Streptomyces</taxon>
    </lineage>
</organism>
<keyword evidence="1" id="KW-0472">Membrane</keyword>
<proteinExistence type="predicted"/>
<name>A0ABP9LG18_9ACTN</name>
<keyword evidence="1" id="KW-1133">Transmembrane helix</keyword>